<organism evidence="1 2">
    <name type="scientific">Microbacterium foliorum</name>
    <dbReference type="NCBI Taxonomy" id="104336"/>
    <lineage>
        <taxon>Bacteria</taxon>
        <taxon>Bacillati</taxon>
        <taxon>Actinomycetota</taxon>
        <taxon>Actinomycetes</taxon>
        <taxon>Micrococcales</taxon>
        <taxon>Microbacteriaceae</taxon>
        <taxon>Microbacterium</taxon>
    </lineage>
</organism>
<reference evidence="1 2" key="1">
    <citation type="submission" date="2023-08" db="EMBL/GenBank/DDBJ databases">
        <title>Functional and genomic diversity of the sorghum phyllosphere microbiome.</title>
        <authorList>
            <person name="Shade A."/>
        </authorList>
    </citation>
    <scope>NUCLEOTIDE SEQUENCE [LARGE SCALE GENOMIC DNA]</scope>
    <source>
        <strain evidence="1 2">SORGH_AS_0445</strain>
    </source>
</reference>
<dbReference type="SUPFAM" id="SSF49899">
    <property type="entry name" value="Concanavalin A-like lectins/glucanases"/>
    <property type="match status" value="1"/>
</dbReference>
<name>A0ABU1HP17_9MICO</name>
<dbReference type="Gene3D" id="2.60.120.200">
    <property type="match status" value="1"/>
</dbReference>
<protein>
    <recommendedName>
        <fullName evidence="3">GH16 domain-containing protein</fullName>
    </recommendedName>
</protein>
<dbReference type="EMBL" id="JAVIZQ010000001">
    <property type="protein sequence ID" value="MDR6141778.1"/>
    <property type="molecule type" value="Genomic_DNA"/>
</dbReference>
<dbReference type="RefSeq" id="WP_309689095.1">
    <property type="nucleotide sequence ID" value="NZ_JAVIZQ010000001.1"/>
</dbReference>
<evidence type="ECO:0000313" key="1">
    <source>
        <dbReference type="EMBL" id="MDR6141778.1"/>
    </source>
</evidence>
<gene>
    <name evidence="1" type="ORF">QE375_001332</name>
</gene>
<dbReference type="InterPro" id="IPR013320">
    <property type="entry name" value="ConA-like_dom_sf"/>
</dbReference>
<accession>A0ABU1HP17</accession>
<comment type="caution">
    <text evidence="1">The sequence shown here is derived from an EMBL/GenBank/DDBJ whole genome shotgun (WGS) entry which is preliminary data.</text>
</comment>
<proteinExistence type="predicted"/>
<dbReference type="Proteomes" id="UP001249291">
    <property type="component" value="Unassembled WGS sequence"/>
</dbReference>
<evidence type="ECO:0008006" key="3">
    <source>
        <dbReference type="Google" id="ProtNLM"/>
    </source>
</evidence>
<evidence type="ECO:0000313" key="2">
    <source>
        <dbReference type="Proteomes" id="UP001249291"/>
    </source>
</evidence>
<keyword evidence="2" id="KW-1185">Reference proteome</keyword>
<sequence>MAELLPPRPSSPPAFTDDFTRGLDAEKWVPHYLPHWTVPERSAARFAFVEGGLQLRIEHDQLDWRPDDAPLRVSNLQTATYSGPVGSTAGTHRHRDDGLVVETHTPPRLLFTPCRGRIDLTVAAGTDQGCMLAAWLVGTEHLSETDAGEICIFEIDASAVGSTTRVRTGIKSHHDTRLTTDMVEVTLPFDARRPHTWTVIWGDGETIIGCEGRVVRRFAQAPDYPMVLMIDLFEIGGPAGAYPKTAVIGEVTAWD</sequence>